<protein>
    <submittedName>
        <fullName evidence="1">Uncharacterized protein</fullName>
    </submittedName>
</protein>
<sequence length="118" mass="13385">MGPGLNLSTILEKSDMIENSNMSIALTPSGMKKKCQISISKSSDLTILDQEFVYDSVADKMKCLSKIMPQPSRLQHKSNQPQMQKLLKQINHNFSMLILVILFNNNLNQLCQQIIDLF</sequence>
<name>A0EC72_PARTE</name>
<dbReference type="HOGENOM" id="CLU_2077652_0_0_1"/>
<reference evidence="1 2" key="1">
    <citation type="journal article" date="2006" name="Nature">
        <title>Global trends of whole-genome duplications revealed by the ciliate Paramecium tetraurelia.</title>
        <authorList>
            <consortium name="Genoscope"/>
            <person name="Aury J.-M."/>
            <person name="Jaillon O."/>
            <person name="Duret L."/>
            <person name="Noel B."/>
            <person name="Jubin C."/>
            <person name="Porcel B.M."/>
            <person name="Segurens B."/>
            <person name="Daubin V."/>
            <person name="Anthouard V."/>
            <person name="Aiach N."/>
            <person name="Arnaiz O."/>
            <person name="Billaut A."/>
            <person name="Beisson J."/>
            <person name="Blanc I."/>
            <person name="Bouhouche K."/>
            <person name="Camara F."/>
            <person name="Duharcourt S."/>
            <person name="Guigo R."/>
            <person name="Gogendeau D."/>
            <person name="Katinka M."/>
            <person name="Keller A.-M."/>
            <person name="Kissmehl R."/>
            <person name="Klotz C."/>
            <person name="Koll F."/>
            <person name="Le Moue A."/>
            <person name="Lepere C."/>
            <person name="Malinsky S."/>
            <person name="Nowacki M."/>
            <person name="Nowak J.K."/>
            <person name="Plattner H."/>
            <person name="Poulain J."/>
            <person name="Ruiz F."/>
            <person name="Serrano V."/>
            <person name="Zagulski M."/>
            <person name="Dessen P."/>
            <person name="Betermier M."/>
            <person name="Weissenbach J."/>
            <person name="Scarpelli C."/>
            <person name="Schachter V."/>
            <person name="Sperling L."/>
            <person name="Meyer E."/>
            <person name="Cohen J."/>
            <person name="Wincker P."/>
        </authorList>
    </citation>
    <scope>NUCLEOTIDE SEQUENCE [LARGE SCALE GENOMIC DNA]</scope>
    <source>
        <strain evidence="1 2">Stock d4-2</strain>
    </source>
</reference>
<organism evidence="1 2">
    <name type="scientific">Paramecium tetraurelia</name>
    <dbReference type="NCBI Taxonomy" id="5888"/>
    <lineage>
        <taxon>Eukaryota</taxon>
        <taxon>Sar</taxon>
        <taxon>Alveolata</taxon>
        <taxon>Ciliophora</taxon>
        <taxon>Intramacronucleata</taxon>
        <taxon>Oligohymenophorea</taxon>
        <taxon>Peniculida</taxon>
        <taxon>Parameciidae</taxon>
        <taxon>Paramecium</taxon>
    </lineage>
</organism>
<dbReference type="KEGG" id="ptm:GSPATT00025625001"/>
<keyword evidence="2" id="KW-1185">Reference proteome</keyword>
<proteinExistence type="predicted"/>
<dbReference type="InParanoid" id="A0EC72"/>
<gene>
    <name evidence="1" type="ORF">GSPATT00025625001</name>
</gene>
<dbReference type="AlphaFoldDB" id="A0EC72"/>
<dbReference type="Proteomes" id="UP000000600">
    <property type="component" value="Unassembled WGS sequence"/>
</dbReference>
<dbReference type="GeneID" id="5046071"/>
<evidence type="ECO:0000313" key="1">
    <source>
        <dbReference type="EMBL" id="CAK92889.1"/>
    </source>
</evidence>
<dbReference type="RefSeq" id="XP_001460286.1">
    <property type="nucleotide sequence ID" value="XM_001460249.1"/>
</dbReference>
<evidence type="ECO:0000313" key="2">
    <source>
        <dbReference type="Proteomes" id="UP000000600"/>
    </source>
</evidence>
<dbReference type="EMBL" id="CT868670">
    <property type="protein sequence ID" value="CAK92889.1"/>
    <property type="molecule type" value="Genomic_DNA"/>
</dbReference>
<accession>A0EC72</accession>